<feature type="domain" description="Immunoglobulin V-set" evidence="11">
    <location>
        <begin position="59"/>
        <end position="120"/>
    </location>
</feature>
<evidence type="ECO:0000256" key="10">
    <source>
        <dbReference type="ARBA" id="ARBA00023319"/>
    </source>
</evidence>
<dbReference type="HOGENOM" id="CLU_114361_0_0_1"/>
<keyword evidence="5" id="KW-1133">Transmembrane helix</keyword>
<keyword evidence="9" id="KW-0325">Glycoprotein</keyword>
<reference evidence="12" key="2">
    <citation type="submission" date="2025-08" db="UniProtKB">
        <authorList>
            <consortium name="Ensembl"/>
        </authorList>
    </citation>
    <scope>IDENTIFICATION</scope>
</reference>
<keyword evidence="2" id="KW-0812">Transmembrane</keyword>
<keyword evidence="13" id="KW-1185">Reference proteome</keyword>
<evidence type="ECO:0000256" key="3">
    <source>
        <dbReference type="ARBA" id="ARBA00022729"/>
    </source>
</evidence>
<dbReference type="STRING" id="8128.ENSONIP00000025676"/>
<dbReference type="InParanoid" id="I3KX30"/>
<evidence type="ECO:0000259" key="11">
    <source>
        <dbReference type="Pfam" id="PF07686"/>
    </source>
</evidence>
<organism evidence="12 13">
    <name type="scientific">Oreochromis niloticus</name>
    <name type="common">Nile tilapia</name>
    <name type="synonym">Tilapia nilotica</name>
    <dbReference type="NCBI Taxonomy" id="8128"/>
    <lineage>
        <taxon>Eukaryota</taxon>
        <taxon>Metazoa</taxon>
        <taxon>Chordata</taxon>
        <taxon>Craniata</taxon>
        <taxon>Vertebrata</taxon>
        <taxon>Euteleostomi</taxon>
        <taxon>Actinopterygii</taxon>
        <taxon>Neopterygii</taxon>
        <taxon>Teleostei</taxon>
        <taxon>Neoteleostei</taxon>
        <taxon>Acanthomorphata</taxon>
        <taxon>Ovalentaria</taxon>
        <taxon>Cichlomorphae</taxon>
        <taxon>Cichliformes</taxon>
        <taxon>Cichlidae</taxon>
        <taxon>African cichlids</taxon>
        <taxon>Pseudocrenilabrinae</taxon>
        <taxon>Oreochromini</taxon>
        <taxon>Oreochromis</taxon>
    </lineage>
</organism>
<dbReference type="Proteomes" id="UP000005207">
    <property type="component" value="Linkage group LG5"/>
</dbReference>
<dbReference type="InterPro" id="IPR013783">
    <property type="entry name" value="Ig-like_fold"/>
</dbReference>
<dbReference type="Ensembl" id="ENSONIT00000025697.2">
    <property type="protein sequence ID" value="ENSONIP00000025676.2"/>
    <property type="gene ID" value="ENSONIG00000020375.2"/>
</dbReference>
<dbReference type="InterPro" id="IPR036179">
    <property type="entry name" value="Ig-like_dom_sf"/>
</dbReference>
<name>I3KX30_ORENI</name>
<dbReference type="PANTHER" id="PTHR11292">
    <property type="entry name" value="T-CELL SURFACE GLYCOPROTEIN CD8 BETA CHAIN"/>
    <property type="match status" value="1"/>
</dbReference>
<keyword evidence="6" id="KW-1064">Adaptive immunity</keyword>
<reference evidence="12" key="3">
    <citation type="submission" date="2025-09" db="UniProtKB">
        <authorList>
            <consortium name="Ensembl"/>
        </authorList>
    </citation>
    <scope>IDENTIFICATION</scope>
</reference>
<dbReference type="Gene3D" id="2.60.40.10">
    <property type="entry name" value="Immunoglobulins"/>
    <property type="match status" value="1"/>
</dbReference>
<evidence type="ECO:0000256" key="2">
    <source>
        <dbReference type="ARBA" id="ARBA00022692"/>
    </source>
</evidence>
<keyword evidence="10" id="KW-0393">Immunoglobulin domain</keyword>
<keyword evidence="3" id="KW-0732">Signal</keyword>
<comment type="subcellular location">
    <subcellularLocation>
        <location evidence="1">Membrane</location>
        <topology evidence="1">Single-pass type I membrane protein</topology>
    </subcellularLocation>
</comment>
<dbReference type="AlphaFoldDB" id="I3KX30"/>
<dbReference type="GO" id="GO:0042288">
    <property type="term" value="F:MHC class I protein binding"/>
    <property type="evidence" value="ECO:0007669"/>
    <property type="project" value="InterPro"/>
</dbReference>
<evidence type="ECO:0000256" key="1">
    <source>
        <dbReference type="ARBA" id="ARBA00004479"/>
    </source>
</evidence>
<dbReference type="GO" id="GO:0015026">
    <property type="term" value="F:coreceptor activity"/>
    <property type="evidence" value="ECO:0007669"/>
    <property type="project" value="InterPro"/>
</dbReference>
<evidence type="ECO:0000256" key="6">
    <source>
        <dbReference type="ARBA" id="ARBA00023130"/>
    </source>
</evidence>
<evidence type="ECO:0000256" key="7">
    <source>
        <dbReference type="ARBA" id="ARBA00023136"/>
    </source>
</evidence>
<keyword evidence="7" id="KW-0472">Membrane</keyword>
<dbReference type="PANTHER" id="PTHR11292:SF7">
    <property type="entry name" value="T-CELL SURFACE GLYCOPROTEIN CD8 BETA CHAIN-RELATED"/>
    <property type="match status" value="1"/>
</dbReference>
<proteinExistence type="predicted"/>
<reference evidence="13" key="1">
    <citation type="submission" date="2012-01" db="EMBL/GenBank/DDBJ databases">
        <title>The Genome Sequence of Oreochromis niloticus (Nile Tilapia).</title>
        <authorList>
            <consortium name="Broad Institute Genome Assembly Team"/>
            <consortium name="Broad Institute Sequencing Platform"/>
            <person name="Di Palma F."/>
            <person name="Johnson J."/>
            <person name="Lander E.S."/>
            <person name="Lindblad-Toh K."/>
        </authorList>
    </citation>
    <scope>NUCLEOTIDE SEQUENCE [LARGE SCALE GENOMIC DNA]</scope>
</reference>
<dbReference type="InterPro" id="IPR042414">
    <property type="entry name" value="CD8B"/>
</dbReference>
<dbReference type="GO" id="GO:0050776">
    <property type="term" value="P:regulation of immune response"/>
    <property type="evidence" value="ECO:0007669"/>
    <property type="project" value="InterPro"/>
</dbReference>
<dbReference type="GeneTree" id="ENSGT00940000174817"/>
<dbReference type="InterPro" id="IPR013106">
    <property type="entry name" value="Ig_V-set"/>
</dbReference>
<protein>
    <recommendedName>
        <fullName evidence="11">Immunoglobulin V-set domain-containing protein</fullName>
    </recommendedName>
</protein>
<accession>I3KX30</accession>
<dbReference type="GO" id="GO:0002250">
    <property type="term" value="P:adaptive immune response"/>
    <property type="evidence" value="ECO:0007669"/>
    <property type="project" value="UniProtKB-KW"/>
</dbReference>
<keyword evidence="8" id="KW-1015">Disulfide bond</keyword>
<evidence type="ECO:0000256" key="4">
    <source>
        <dbReference type="ARBA" id="ARBA00022859"/>
    </source>
</evidence>
<keyword evidence="4" id="KW-0391">Immunity</keyword>
<dbReference type="Pfam" id="PF07686">
    <property type="entry name" value="V-set"/>
    <property type="match status" value="1"/>
</dbReference>
<evidence type="ECO:0000313" key="12">
    <source>
        <dbReference type="Ensembl" id="ENSONIP00000025676.2"/>
    </source>
</evidence>
<sequence>ITSISQDLQQKLLEEEVSVRYPKIPSSETIDCDCGSMACDLVFWFHSDISGKVQFLGRCNNADRTLYGANVDQTRFKLSKRGSKSFALRIINVTKEDRGIYSCVLKEKNLYEVWKPGTLLLPGGLYSKCFLSHVCDYICSRGRISKNLRKIQICRFYHLENLILKDSGNARKSLYRRERGMECP</sequence>
<dbReference type="SUPFAM" id="SSF48726">
    <property type="entry name" value="Immunoglobulin"/>
    <property type="match status" value="1"/>
</dbReference>
<evidence type="ECO:0000256" key="9">
    <source>
        <dbReference type="ARBA" id="ARBA00023180"/>
    </source>
</evidence>
<dbReference type="GO" id="GO:0016020">
    <property type="term" value="C:membrane"/>
    <property type="evidence" value="ECO:0007669"/>
    <property type="project" value="UniProtKB-SubCell"/>
</dbReference>
<evidence type="ECO:0000313" key="13">
    <source>
        <dbReference type="Proteomes" id="UP000005207"/>
    </source>
</evidence>
<evidence type="ECO:0000256" key="8">
    <source>
        <dbReference type="ARBA" id="ARBA00023157"/>
    </source>
</evidence>
<dbReference type="GO" id="GO:0009986">
    <property type="term" value="C:cell surface"/>
    <property type="evidence" value="ECO:0007669"/>
    <property type="project" value="TreeGrafter"/>
</dbReference>
<evidence type="ECO:0000256" key="5">
    <source>
        <dbReference type="ARBA" id="ARBA00022989"/>
    </source>
</evidence>